<dbReference type="AlphaFoldDB" id="A0A3M0ACY4"/>
<dbReference type="SUPFAM" id="SSF56112">
    <property type="entry name" value="Protein kinase-like (PK-like)"/>
    <property type="match status" value="1"/>
</dbReference>
<protein>
    <submittedName>
        <fullName evidence="2">Choline/ethanolamine kinase</fullName>
    </submittedName>
</protein>
<reference evidence="2 3" key="1">
    <citation type="submission" date="2018-10" db="EMBL/GenBank/DDBJ databases">
        <title>Genomic Encyclopedia of Type Strains, Phase IV (KMG-IV): sequencing the most valuable type-strain genomes for metagenomic binning, comparative biology and taxonomic classification.</title>
        <authorList>
            <person name="Goeker M."/>
        </authorList>
    </citation>
    <scope>NUCLEOTIDE SEQUENCE [LARGE SCALE GENOMIC DNA]</scope>
    <source>
        <strain evidence="2 3">DSM 25080</strain>
    </source>
</reference>
<dbReference type="GO" id="GO:0016301">
    <property type="term" value="F:kinase activity"/>
    <property type="evidence" value="ECO:0007669"/>
    <property type="project" value="UniProtKB-KW"/>
</dbReference>
<dbReference type="EMBL" id="REFJ01000001">
    <property type="protein sequence ID" value="RMA82396.1"/>
    <property type="molecule type" value="Genomic_DNA"/>
</dbReference>
<dbReference type="Pfam" id="PF01636">
    <property type="entry name" value="APH"/>
    <property type="match status" value="1"/>
</dbReference>
<dbReference type="PANTHER" id="PTHR40086:SF1">
    <property type="entry name" value="CELL CYCLE REGULATOR CCRZ"/>
    <property type="match status" value="1"/>
</dbReference>
<keyword evidence="2" id="KW-0418">Kinase</keyword>
<dbReference type="OrthoDB" id="179763at2"/>
<dbReference type="RefSeq" id="WP_121875731.1">
    <property type="nucleotide sequence ID" value="NZ_REFJ01000001.1"/>
</dbReference>
<feature type="domain" description="Aminoglycoside phosphotransferase" evidence="1">
    <location>
        <begin position="27"/>
        <end position="218"/>
    </location>
</feature>
<organism evidence="2 3">
    <name type="scientific">Umboniibacter marinipuniceus</name>
    <dbReference type="NCBI Taxonomy" id="569599"/>
    <lineage>
        <taxon>Bacteria</taxon>
        <taxon>Pseudomonadati</taxon>
        <taxon>Pseudomonadota</taxon>
        <taxon>Gammaproteobacteria</taxon>
        <taxon>Cellvibrionales</taxon>
        <taxon>Cellvibrionaceae</taxon>
        <taxon>Umboniibacter</taxon>
    </lineage>
</organism>
<accession>A0A3M0ACY4</accession>
<comment type="caution">
    <text evidence="2">The sequence shown here is derived from an EMBL/GenBank/DDBJ whole genome shotgun (WGS) entry which is preliminary data.</text>
</comment>
<dbReference type="PANTHER" id="PTHR40086">
    <property type="entry name" value="PHOSPHOTRANSFERASE YTMP-RELATED"/>
    <property type="match status" value="1"/>
</dbReference>
<keyword evidence="2" id="KW-0808">Transferase</keyword>
<dbReference type="Gene3D" id="3.90.1200.10">
    <property type="match status" value="1"/>
</dbReference>
<evidence type="ECO:0000313" key="3">
    <source>
        <dbReference type="Proteomes" id="UP000267187"/>
    </source>
</evidence>
<name>A0A3M0ACY4_9GAMM</name>
<dbReference type="InterPro" id="IPR011009">
    <property type="entry name" value="Kinase-like_dom_sf"/>
</dbReference>
<dbReference type="InterPro" id="IPR002575">
    <property type="entry name" value="Aminoglycoside_PTrfase"/>
</dbReference>
<keyword evidence="3" id="KW-1185">Reference proteome</keyword>
<dbReference type="Proteomes" id="UP000267187">
    <property type="component" value="Unassembled WGS sequence"/>
</dbReference>
<evidence type="ECO:0000259" key="1">
    <source>
        <dbReference type="Pfam" id="PF01636"/>
    </source>
</evidence>
<sequence>MTDTFLQQGLSELHPTLAQCRVEFSLSGTANQVFKARVGEQLLAVRMMSVVRDAATPRKAEHEVWLTLQHRDLAPELFHWDSNHQFCIAKWIDSAGVPLANELIQLLVKLHTSPIPASCPKIDLLMGSKLYLDELALPIKPFIDHFQRLLNALALSQLSHSLCHNDLVAGNIIKDGSQLWLIDFEYSGINHPYFDLCSSWNSFINADESLNAFAQRYLVAIGEEFNDTEQAALAAAHELSLWVGLLWALAKQPSWQEDYRKPLSEIDNSVTQQLLHSLMQLAIL</sequence>
<evidence type="ECO:0000313" key="2">
    <source>
        <dbReference type="EMBL" id="RMA82396.1"/>
    </source>
</evidence>
<dbReference type="InterPro" id="IPR052077">
    <property type="entry name" value="CcrZ_PhaseVar_Mediator"/>
</dbReference>
<gene>
    <name evidence="2" type="ORF">DFR27_0345</name>
</gene>
<proteinExistence type="predicted"/>
<dbReference type="Gene3D" id="3.30.200.20">
    <property type="entry name" value="Phosphorylase Kinase, domain 1"/>
    <property type="match status" value="1"/>
</dbReference>